<gene>
    <name evidence="3" type="ORF">P154DRAFT_107178</name>
</gene>
<name>A0A6A5VWB5_9PLEO</name>
<accession>A0A6A5VWB5</accession>
<feature type="compositionally biased region" description="Basic residues" evidence="1">
    <location>
        <begin position="158"/>
        <end position="168"/>
    </location>
</feature>
<evidence type="ECO:0000256" key="1">
    <source>
        <dbReference type="SAM" id="MobiDB-lite"/>
    </source>
</evidence>
<dbReference type="Proteomes" id="UP000799779">
    <property type="component" value="Unassembled WGS sequence"/>
</dbReference>
<sequence>MPSDEDNVKYLYTVLTAAGPPSVDWAAVGTALDLKPGAVSKRWSRLKQGMEKGNPPATAHPFLWLCMKHSTREKAPDWHDIAQKCNTTAGAASKRYSRMKQAFENGAPVPTLTDDTAGAKRKRGPAEKKSDEILKNEADTEGNKEGEQFDEKPTAKKAVPKKRAPAKKRAINNIKDEAASEIDNANQVPINPNSNFDNNDELIDTAPTKKRARVTKPAVKKPAVKKPTGTTGTTSNGKGMKAKMDEIEDRVPDHNNENGKASRTQDWIRQTKAEELDIQMPFVEGELEEEDEI</sequence>
<feature type="domain" description="Myb-like DNA-binding" evidence="2">
    <location>
        <begin position="59"/>
        <end position="104"/>
    </location>
</feature>
<feature type="region of interest" description="Disordered" evidence="1">
    <location>
        <begin position="182"/>
        <end position="242"/>
    </location>
</feature>
<feature type="compositionally biased region" description="Basic residues" evidence="1">
    <location>
        <begin position="208"/>
        <end position="224"/>
    </location>
</feature>
<keyword evidence="4" id="KW-1185">Reference proteome</keyword>
<feature type="region of interest" description="Disordered" evidence="1">
    <location>
        <begin position="103"/>
        <end position="168"/>
    </location>
</feature>
<dbReference type="EMBL" id="ML977740">
    <property type="protein sequence ID" value="KAF1993008.1"/>
    <property type="molecule type" value="Genomic_DNA"/>
</dbReference>
<dbReference type="AlphaFoldDB" id="A0A6A5VWB5"/>
<dbReference type="InterPro" id="IPR054505">
    <property type="entry name" value="Myb_DNA-bind_8"/>
</dbReference>
<evidence type="ECO:0000259" key="2">
    <source>
        <dbReference type="Pfam" id="PF22980"/>
    </source>
</evidence>
<evidence type="ECO:0000313" key="3">
    <source>
        <dbReference type="EMBL" id="KAF1993008.1"/>
    </source>
</evidence>
<feature type="compositionally biased region" description="Polar residues" evidence="1">
    <location>
        <begin position="183"/>
        <end position="197"/>
    </location>
</feature>
<proteinExistence type="predicted"/>
<dbReference type="Pfam" id="PF22980">
    <property type="entry name" value="Myb_DNA-bind_8"/>
    <property type="match status" value="2"/>
</dbReference>
<feature type="compositionally biased region" description="Low complexity" evidence="1">
    <location>
        <begin position="225"/>
        <end position="234"/>
    </location>
</feature>
<evidence type="ECO:0000313" key="4">
    <source>
        <dbReference type="Proteomes" id="UP000799779"/>
    </source>
</evidence>
<feature type="domain" description="Myb-like DNA-binding" evidence="2">
    <location>
        <begin position="4"/>
        <end position="51"/>
    </location>
</feature>
<reference evidence="3" key="1">
    <citation type="journal article" date="2020" name="Stud. Mycol.">
        <title>101 Dothideomycetes genomes: a test case for predicting lifestyles and emergence of pathogens.</title>
        <authorList>
            <person name="Haridas S."/>
            <person name="Albert R."/>
            <person name="Binder M."/>
            <person name="Bloem J."/>
            <person name="Labutti K."/>
            <person name="Salamov A."/>
            <person name="Andreopoulos B."/>
            <person name="Baker S."/>
            <person name="Barry K."/>
            <person name="Bills G."/>
            <person name="Bluhm B."/>
            <person name="Cannon C."/>
            <person name="Castanera R."/>
            <person name="Culley D."/>
            <person name="Daum C."/>
            <person name="Ezra D."/>
            <person name="Gonzalez J."/>
            <person name="Henrissat B."/>
            <person name="Kuo A."/>
            <person name="Liang C."/>
            <person name="Lipzen A."/>
            <person name="Lutzoni F."/>
            <person name="Magnuson J."/>
            <person name="Mondo S."/>
            <person name="Nolan M."/>
            <person name="Ohm R."/>
            <person name="Pangilinan J."/>
            <person name="Park H.-J."/>
            <person name="Ramirez L."/>
            <person name="Alfaro M."/>
            <person name="Sun H."/>
            <person name="Tritt A."/>
            <person name="Yoshinaga Y."/>
            <person name="Zwiers L.-H."/>
            <person name="Turgeon B."/>
            <person name="Goodwin S."/>
            <person name="Spatafora J."/>
            <person name="Crous P."/>
            <person name="Grigoriev I."/>
        </authorList>
    </citation>
    <scope>NUCLEOTIDE SEQUENCE</scope>
    <source>
        <strain evidence="3">CBS 123094</strain>
    </source>
</reference>
<dbReference type="OrthoDB" id="3944408at2759"/>
<organism evidence="3 4">
    <name type="scientific">Amniculicola lignicola CBS 123094</name>
    <dbReference type="NCBI Taxonomy" id="1392246"/>
    <lineage>
        <taxon>Eukaryota</taxon>
        <taxon>Fungi</taxon>
        <taxon>Dikarya</taxon>
        <taxon>Ascomycota</taxon>
        <taxon>Pezizomycotina</taxon>
        <taxon>Dothideomycetes</taxon>
        <taxon>Pleosporomycetidae</taxon>
        <taxon>Pleosporales</taxon>
        <taxon>Amniculicolaceae</taxon>
        <taxon>Amniculicola</taxon>
    </lineage>
</organism>
<feature type="compositionally biased region" description="Basic and acidic residues" evidence="1">
    <location>
        <begin position="124"/>
        <end position="154"/>
    </location>
</feature>
<protein>
    <recommendedName>
        <fullName evidence="2">Myb-like DNA-binding domain-containing protein</fullName>
    </recommendedName>
</protein>